<evidence type="ECO:0000313" key="2">
    <source>
        <dbReference type="Proteomes" id="UP000887013"/>
    </source>
</evidence>
<dbReference type="OrthoDB" id="6437007at2759"/>
<gene>
    <name evidence="1" type="primary">AVEN_235582_1</name>
    <name evidence="1" type="ORF">NPIL_406001</name>
</gene>
<sequence>MMKNRIYNRVTALYSVCFSSNLHLDDNAEPDSLNFSSSRREPREFVRYFNLKMPAYESFSYRHIPFVVFSVHSPFIQDDPSVVLSNKLKLGHKYEFNVYLKEEHLLPHPFPTNCTDYDELWRKNNKTGPRSKEACLKKCSESFEQRCWEYHLAREFFENTDVCSKDYAFCKKMELEEIPKCEMNCKVNCRKLKYYFTVKDTTQQLESR</sequence>
<comment type="caution">
    <text evidence="1">The sequence shown here is derived from an EMBL/GenBank/DDBJ whole genome shotgun (WGS) entry which is preliminary data.</text>
</comment>
<organism evidence="1 2">
    <name type="scientific">Nephila pilipes</name>
    <name type="common">Giant wood spider</name>
    <name type="synonym">Nephila maculata</name>
    <dbReference type="NCBI Taxonomy" id="299642"/>
    <lineage>
        <taxon>Eukaryota</taxon>
        <taxon>Metazoa</taxon>
        <taxon>Ecdysozoa</taxon>
        <taxon>Arthropoda</taxon>
        <taxon>Chelicerata</taxon>
        <taxon>Arachnida</taxon>
        <taxon>Araneae</taxon>
        <taxon>Araneomorphae</taxon>
        <taxon>Entelegynae</taxon>
        <taxon>Araneoidea</taxon>
        <taxon>Nephilidae</taxon>
        <taxon>Nephila</taxon>
    </lineage>
</organism>
<proteinExistence type="predicted"/>
<dbReference type="AlphaFoldDB" id="A0A8X6TPX1"/>
<dbReference type="EMBL" id="BMAW01064111">
    <property type="protein sequence ID" value="GFT43415.1"/>
    <property type="molecule type" value="Genomic_DNA"/>
</dbReference>
<dbReference type="Proteomes" id="UP000887013">
    <property type="component" value="Unassembled WGS sequence"/>
</dbReference>
<name>A0A8X6TPX1_NEPPI</name>
<keyword evidence="2" id="KW-1185">Reference proteome</keyword>
<reference evidence="1" key="1">
    <citation type="submission" date="2020-08" db="EMBL/GenBank/DDBJ databases">
        <title>Multicomponent nature underlies the extraordinary mechanical properties of spider dragline silk.</title>
        <authorList>
            <person name="Kono N."/>
            <person name="Nakamura H."/>
            <person name="Mori M."/>
            <person name="Yoshida Y."/>
            <person name="Ohtoshi R."/>
            <person name="Malay A.D."/>
            <person name="Moran D.A.P."/>
            <person name="Tomita M."/>
            <person name="Numata K."/>
            <person name="Arakawa K."/>
        </authorList>
    </citation>
    <scope>NUCLEOTIDE SEQUENCE</scope>
</reference>
<accession>A0A8X6TPX1</accession>
<protein>
    <submittedName>
        <fullName evidence="1">Uncharacterized protein</fullName>
    </submittedName>
</protein>
<evidence type="ECO:0000313" key="1">
    <source>
        <dbReference type="EMBL" id="GFT43415.1"/>
    </source>
</evidence>